<comment type="caution">
    <text evidence="1">The sequence shown here is derived from an EMBL/GenBank/DDBJ whole genome shotgun (WGS) entry which is preliminary data.</text>
</comment>
<dbReference type="Proteomes" id="UP000587587">
    <property type="component" value="Unassembled WGS sequence"/>
</dbReference>
<gene>
    <name evidence="1" type="primary">Hydin_0</name>
    <name evidence="1" type="ORF">PROCAF_R15781</name>
</gene>
<accession>A0A7K6X6B1</accession>
<dbReference type="GO" id="GO:0005930">
    <property type="term" value="C:axoneme"/>
    <property type="evidence" value="ECO:0007669"/>
    <property type="project" value="TreeGrafter"/>
</dbReference>
<dbReference type="PANTHER" id="PTHR23053">
    <property type="entry name" value="DLEC1 DELETED IN LUNG AND ESOPHAGEAL CANCER 1"/>
    <property type="match status" value="1"/>
</dbReference>
<dbReference type="PANTHER" id="PTHR23053:SF0">
    <property type="entry name" value="HYDROCEPHALUS-INDUCING PROTEIN HOMOLOG"/>
    <property type="match status" value="1"/>
</dbReference>
<organism evidence="1 2">
    <name type="scientific">Promerops cafer</name>
    <name type="common">Cape sugarbird</name>
    <dbReference type="NCBI Taxonomy" id="254652"/>
    <lineage>
        <taxon>Eukaryota</taxon>
        <taxon>Metazoa</taxon>
        <taxon>Chordata</taxon>
        <taxon>Craniata</taxon>
        <taxon>Vertebrata</taxon>
        <taxon>Euteleostomi</taxon>
        <taxon>Archelosauria</taxon>
        <taxon>Archosauria</taxon>
        <taxon>Dinosauria</taxon>
        <taxon>Saurischia</taxon>
        <taxon>Theropoda</taxon>
        <taxon>Coelurosauria</taxon>
        <taxon>Aves</taxon>
        <taxon>Neognathae</taxon>
        <taxon>Neoaves</taxon>
        <taxon>Telluraves</taxon>
        <taxon>Australaves</taxon>
        <taxon>Passeriformes</taxon>
        <taxon>Passeroidea</taxon>
        <taxon>Nectariniidae</taxon>
        <taxon>Promerops</taxon>
    </lineage>
</organism>
<dbReference type="EMBL" id="VZSE01001914">
    <property type="protein sequence ID" value="NWX54771.1"/>
    <property type="molecule type" value="Genomic_DNA"/>
</dbReference>
<evidence type="ECO:0000313" key="1">
    <source>
        <dbReference type="EMBL" id="NWX54771.1"/>
    </source>
</evidence>
<sequence length="122" mass="13945">TFEVRFESARRPQGDVDVLLPIEVPQLSGQAAGWAQQQMSPAPSAEFSVLVQVTKGPTYNIRLRATVSELSLSLSKKTLQFSDTLIGQCQVETVWLYNWFQVPCKWFITVIKPVRKVKHRRR</sequence>
<name>A0A7K6X6B1_9PASE</name>
<keyword evidence="2" id="KW-1185">Reference proteome</keyword>
<feature type="non-terminal residue" evidence="1">
    <location>
        <position position="122"/>
    </location>
</feature>
<dbReference type="GO" id="GO:0003341">
    <property type="term" value="P:cilium movement"/>
    <property type="evidence" value="ECO:0007669"/>
    <property type="project" value="TreeGrafter"/>
</dbReference>
<proteinExistence type="predicted"/>
<feature type="non-terminal residue" evidence="1">
    <location>
        <position position="1"/>
    </location>
</feature>
<reference evidence="1 2" key="1">
    <citation type="submission" date="2019-09" db="EMBL/GenBank/DDBJ databases">
        <title>Bird 10,000 Genomes (B10K) Project - Family phase.</title>
        <authorList>
            <person name="Zhang G."/>
        </authorList>
    </citation>
    <scope>NUCLEOTIDE SEQUENCE [LARGE SCALE GENOMIC DNA]</scope>
    <source>
        <strain evidence="1">B10K-UC-030-53</strain>
    </source>
</reference>
<dbReference type="GO" id="GO:1904158">
    <property type="term" value="P:axonemal central apparatus assembly"/>
    <property type="evidence" value="ECO:0007669"/>
    <property type="project" value="TreeGrafter"/>
</dbReference>
<dbReference type="InterPro" id="IPR033305">
    <property type="entry name" value="Hydin-like"/>
</dbReference>
<protein>
    <submittedName>
        <fullName evidence="1">HYDIN protein</fullName>
    </submittedName>
</protein>
<evidence type="ECO:0000313" key="2">
    <source>
        <dbReference type="Proteomes" id="UP000587587"/>
    </source>
</evidence>
<dbReference type="AlphaFoldDB" id="A0A7K6X6B1"/>